<dbReference type="Gene3D" id="3.10.490.10">
    <property type="entry name" value="Gamma-glutamyl cyclotransferase-like"/>
    <property type="match status" value="1"/>
</dbReference>
<reference evidence="5" key="2">
    <citation type="submission" date="2022-07" db="EMBL/GenBank/DDBJ databases">
        <authorList>
            <person name="Goncalves M.F.M."/>
            <person name="Hilario S."/>
            <person name="Van De Peer Y."/>
            <person name="Esteves A.C."/>
            <person name="Alves A."/>
        </authorList>
    </citation>
    <scope>NUCLEOTIDE SEQUENCE</scope>
    <source>
        <strain evidence="5">MUM 19.33</strain>
    </source>
</reference>
<dbReference type="AlphaFoldDB" id="A0A9P9Y3I4"/>
<proteinExistence type="inferred from homology"/>
<dbReference type="CDD" id="cd06661">
    <property type="entry name" value="GGCT_like"/>
    <property type="match status" value="1"/>
</dbReference>
<comment type="caution">
    <text evidence="5">The sequence shown here is derived from an EMBL/GenBank/DDBJ whole genome shotgun (WGS) entry which is preliminary data.</text>
</comment>
<dbReference type="EMBL" id="JAGIXG020000013">
    <property type="protein sequence ID" value="KAI6782430.1"/>
    <property type="molecule type" value="Genomic_DNA"/>
</dbReference>
<sequence length="167" mass="19283">MSGEHTGFFYGTLMAREVFYSVCYGQSDPPAAFKQMHTFSPALLEGYCRHRVQYADYPGIIAEENHRVMGVYVTGLTDANMVKLDYFEGSEYKRQKVRVQLLDGEDGKPVEGEEKEAVTYVYMDPKGLERKEWDFEQFRKDKLRYWIRDGCATEDPDDKAAVDGETK</sequence>
<dbReference type="OrthoDB" id="1044435at2759"/>
<dbReference type="GO" id="GO:0016740">
    <property type="term" value="F:transferase activity"/>
    <property type="evidence" value="ECO:0007669"/>
    <property type="project" value="UniProtKB-KW"/>
</dbReference>
<name>A0A9P9Y3I4_9HYPO</name>
<gene>
    <name evidence="5" type="ORF">J7T54_001287</name>
</gene>
<keyword evidence="2" id="KW-0808">Transferase</keyword>
<dbReference type="PANTHER" id="PTHR31544">
    <property type="entry name" value="AIG2-LIKE PROTEIN D"/>
    <property type="match status" value="1"/>
</dbReference>
<protein>
    <recommendedName>
        <fullName evidence="3">Putative gamma-glutamylcyclotransferase</fullName>
    </recommendedName>
</protein>
<dbReference type="GeneID" id="75827806"/>
<dbReference type="InterPro" id="IPR045038">
    <property type="entry name" value="AIG2-like"/>
</dbReference>
<evidence type="ECO:0000259" key="4">
    <source>
        <dbReference type="Pfam" id="PF06094"/>
    </source>
</evidence>
<dbReference type="RefSeq" id="XP_051363286.1">
    <property type="nucleotide sequence ID" value="XM_051505248.1"/>
</dbReference>
<dbReference type="Pfam" id="PF06094">
    <property type="entry name" value="GGACT"/>
    <property type="match status" value="1"/>
</dbReference>
<organism evidence="5 6">
    <name type="scientific">Emericellopsis cladophorae</name>
    <dbReference type="NCBI Taxonomy" id="2686198"/>
    <lineage>
        <taxon>Eukaryota</taxon>
        <taxon>Fungi</taxon>
        <taxon>Dikarya</taxon>
        <taxon>Ascomycota</taxon>
        <taxon>Pezizomycotina</taxon>
        <taxon>Sordariomycetes</taxon>
        <taxon>Hypocreomycetidae</taxon>
        <taxon>Hypocreales</taxon>
        <taxon>Bionectriaceae</taxon>
        <taxon>Emericellopsis</taxon>
    </lineage>
</organism>
<dbReference type="InterPro" id="IPR013024">
    <property type="entry name" value="GGCT-like"/>
</dbReference>
<evidence type="ECO:0000313" key="6">
    <source>
        <dbReference type="Proteomes" id="UP001055219"/>
    </source>
</evidence>
<comment type="similarity">
    <text evidence="1">Belongs to the gamma-glutamylcyclotransferase family.</text>
</comment>
<evidence type="ECO:0000313" key="5">
    <source>
        <dbReference type="EMBL" id="KAI6782430.1"/>
    </source>
</evidence>
<dbReference type="SUPFAM" id="SSF110857">
    <property type="entry name" value="Gamma-glutamyl cyclotransferase-like"/>
    <property type="match status" value="1"/>
</dbReference>
<keyword evidence="6" id="KW-1185">Reference proteome</keyword>
<evidence type="ECO:0000256" key="1">
    <source>
        <dbReference type="ARBA" id="ARBA00008861"/>
    </source>
</evidence>
<dbReference type="InterPro" id="IPR036568">
    <property type="entry name" value="GGCT-like_sf"/>
</dbReference>
<evidence type="ECO:0000256" key="3">
    <source>
        <dbReference type="ARBA" id="ARBA00030602"/>
    </source>
</evidence>
<feature type="domain" description="Gamma-glutamylcyclotransferase AIG2-like" evidence="4">
    <location>
        <begin position="8"/>
        <end position="133"/>
    </location>
</feature>
<reference evidence="5" key="1">
    <citation type="journal article" date="2021" name="J Fungi (Basel)">
        <title>Genomic and Metabolomic Analyses of the Marine Fungus Emericellopsis cladophorae: Insights into Saltwater Adaptability Mechanisms and Its Biosynthetic Potential.</title>
        <authorList>
            <person name="Goncalves M.F.M."/>
            <person name="Hilario S."/>
            <person name="Van de Peer Y."/>
            <person name="Esteves A.C."/>
            <person name="Alves A."/>
        </authorList>
    </citation>
    <scope>NUCLEOTIDE SEQUENCE</scope>
    <source>
        <strain evidence="5">MUM 19.33</strain>
    </source>
</reference>
<accession>A0A9P9Y3I4</accession>
<dbReference type="Proteomes" id="UP001055219">
    <property type="component" value="Unassembled WGS sequence"/>
</dbReference>
<dbReference type="PANTHER" id="PTHR31544:SF2">
    <property type="entry name" value="AIG2-LIKE PROTEIN D"/>
    <property type="match status" value="1"/>
</dbReference>
<evidence type="ECO:0000256" key="2">
    <source>
        <dbReference type="ARBA" id="ARBA00022679"/>
    </source>
</evidence>
<dbReference type="InterPro" id="IPR009288">
    <property type="entry name" value="AIG2-like_dom"/>
</dbReference>